<proteinExistence type="predicted"/>
<keyword evidence="2" id="KW-1185">Reference proteome</keyword>
<dbReference type="Proteomes" id="UP000214603">
    <property type="component" value="Unassembled WGS sequence"/>
</dbReference>
<dbReference type="AlphaFoldDB" id="A0A225MG99"/>
<protein>
    <submittedName>
        <fullName evidence="1">Type I-E CRISPR-associated protein Cas7/Cse4/CasC</fullName>
    </submittedName>
</protein>
<comment type="caution">
    <text evidence="1">The sequence shown here is derived from an EMBL/GenBank/DDBJ whole genome shotgun (WGS) entry which is preliminary data.</text>
</comment>
<dbReference type="InterPro" id="IPR010148">
    <property type="entry name" value="CRISPR-assoc_prot_CT1975"/>
</dbReference>
<dbReference type="NCBIfam" id="TIGR01869">
    <property type="entry name" value="casC_Cse4"/>
    <property type="match status" value="1"/>
</dbReference>
<gene>
    <name evidence="1" type="primary">cas7e</name>
    <name evidence="1" type="ORF">CEY11_10785</name>
</gene>
<sequence>MSQFLEFHVIQNFAPSNLNRDDTGAPKDAMFGGYRRARISSQCQKRAVREYVRINELLPAENQGIRTKRLKKLLLEKLVGRDEQEASVRIGAALAAVGLTLKDDSTQYLLFLGAGEIAAMAELIERHWDVLGVAADSADANPAKEAAKKSKKDAKASIPAELQKQAKAIFDGAKAVDVALFGRMLADLPAVNQDASCQVAHAISTHQVEREFDYFTAVDEVAYEDAGAGMIGQVEFNSATLYRYAVLDVGKLLNNLQGDRELLLAAIHAYTQAVVRAIPTGKQNSFAAHNAPEFVGICLRHGTPLSLANAFQKPISTRRNDDSLTALSVAALMQYEGKQSAAYGDPQDRWLGLDLTGRWPEDKGVLCSSVSALAQQASELVNGSFGG</sequence>
<dbReference type="Pfam" id="PF09344">
    <property type="entry name" value="Cas_CT1975"/>
    <property type="match status" value="1"/>
</dbReference>
<evidence type="ECO:0000313" key="2">
    <source>
        <dbReference type="Proteomes" id="UP000214603"/>
    </source>
</evidence>
<name>A0A225MG99_9BURK</name>
<reference evidence="2" key="1">
    <citation type="submission" date="2017-06" db="EMBL/GenBank/DDBJ databases">
        <title>Herbaspirillum phytohormonus sp. nov., isolated from the root nodule of Robinia pseudoacacia in lead-zinc mine.</title>
        <authorList>
            <person name="Fan M."/>
            <person name="Lin Y."/>
        </authorList>
    </citation>
    <scope>NUCLEOTIDE SEQUENCE [LARGE SCALE GENOMIC DNA]</scope>
    <source>
        <strain evidence="2">SC-089</strain>
    </source>
</reference>
<dbReference type="EMBL" id="NJIH01000006">
    <property type="protein sequence ID" value="OWT60386.1"/>
    <property type="molecule type" value="Genomic_DNA"/>
</dbReference>
<dbReference type="OrthoDB" id="5291250at2"/>
<evidence type="ECO:0000313" key="1">
    <source>
        <dbReference type="EMBL" id="OWT60386.1"/>
    </source>
</evidence>
<accession>A0A225MG99</accession>
<organism evidence="1 2">
    <name type="scientific">Candidimonas nitroreducens</name>
    <dbReference type="NCBI Taxonomy" id="683354"/>
    <lineage>
        <taxon>Bacteria</taxon>
        <taxon>Pseudomonadati</taxon>
        <taxon>Pseudomonadota</taxon>
        <taxon>Betaproteobacteria</taxon>
        <taxon>Burkholderiales</taxon>
        <taxon>Alcaligenaceae</taxon>
        <taxon>Candidimonas</taxon>
    </lineage>
</organism>